<keyword evidence="1" id="KW-1133">Transmembrane helix</keyword>
<sequence>MEDGKWDIQEIKQIKKNLLIKNTLFMLLFIVIIGFYIELGGSLTFLIGFCCAVLWILVVNMIYTIWTKKVIGNRAMQKDLDFKIYRHGKRSWKIKAIIGLIFIVVLSTGSTILFFQWDLEALNIDFPQNTISLFFVWLFYNIGEIRRIKKLDEYDEDVSSESIHH</sequence>
<feature type="transmembrane region" description="Helical" evidence="1">
    <location>
        <begin position="18"/>
        <end position="37"/>
    </location>
</feature>
<dbReference type="Proteomes" id="UP000447833">
    <property type="component" value="Unassembled WGS sequence"/>
</dbReference>
<reference evidence="2 3" key="1">
    <citation type="submission" date="2019-11" db="EMBL/GenBank/DDBJ databases">
        <title>Genome sequences of 17 halophilic strains isolated from different environments.</title>
        <authorList>
            <person name="Furrow R.E."/>
        </authorList>
    </citation>
    <scope>NUCLEOTIDE SEQUENCE [LARGE SCALE GENOMIC DNA]</scope>
    <source>
        <strain evidence="2 3">22506_14_FS</strain>
    </source>
</reference>
<organism evidence="2 3">
    <name type="scientific">Guptibacillus hwajinpoensis</name>
    <dbReference type="NCBI Taxonomy" id="208199"/>
    <lineage>
        <taxon>Bacteria</taxon>
        <taxon>Bacillati</taxon>
        <taxon>Bacillota</taxon>
        <taxon>Bacilli</taxon>
        <taxon>Bacillales</taxon>
        <taxon>Guptibacillaceae</taxon>
        <taxon>Guptibacillus</taxon>
    </lineage>
</organism>
<name>A0A845F3B7_9BACL</name>
<protein>
    <submittedName>
        <fullName evidence="2">Uncharacterized protein</fullName>
    </submittedName>
</protein>
<accession>A0A845F3B7</accession>
<dbReference type="RefSeq" id="WP_160920529.1">
    <property type="nucleotide sequence ID" value="NZ_WMEY01000005.1"/>
</dbReference>
<comment type="caution">
    <text evidence="2">The sequence shown here is derived from an EMBL/GenBank/DDBJ whole genome shotgun (WGS) entry which is preliminary data.</text>
</comment>
<dbReference type="EMBL" id="WMEY01000005">
    <property type="protein sequence ID" value="MYL65165.1"/>
    <property type="molecule type" value="Genomic_DNA"/>
</dbReference>
<evidence type="ECO:0000313" key="3">
    <source>
        <dbReference type="Proteomes" id="UP000447833"/>
    </source>
</evidence>
<feature type="transmembrane region" description="Helical" evidence="1">
    <location>
        <begin position="96"/>
        <end position="115"/>
    </location>
</feature>
<feature type="transmembrane region" description="Helical" evidence="1">
    <location>
        <begin position="121"/>
        <end position="140"/>
    </location>
</feature>
<gene>
    <name evidence="2" type="ORF">GLW07_17545</name>
</gene>
<keyword evidence="1" id="KW-0812">Transmembrane</keyword>
<dbReference type="AlphaFoldDB" id="A0A845F3B7"/>
<proteinExistence type="predicted"/>
<feature type="transmembrane region" description="Helical" evidence="1">
    <location>
        <begin position="43"/>
        <end position="66"/>
    </location>
</feature>
<keyword evidence="1" id="KW-0472">Membrane</keyword>
<evidence type="ECO:0000256" key="1">
    <source>
        <dbReference type="SAM" id="Phobius"/>
    </source>
</evidence>
<evidence type="ECO:0000313" key="2">
    <source>
        <dbReference type="EMBL" id="MYL65165.1"/>
    </source>
</evidence>